<dbReference type="VEuPathDB" id="VectorBase:GAUT018020"/>
<proteinExistence type="predicted"/>
<accession>A0A1A9UWF6</accession>
<organism evidence="1 2">
    <name type="scientific">Glossina austeni</name>
    <name type="common">Savannah tsetse fly</name>
    <dbReference type="NCBI Taxonomy" id="7395"/>
    <lineage>
        <taxon>Eukaryota</taxon>
        <taxon>Metazoa</taxon>
        <taxon>Ecdysozoa</taxon>
        <taxon>Arthropoda</taxon>
        <taxon>Hexapoda</taxon>
        <taxon>Insecta</taxon>
        <taxon>Pterygota</taxon>
        <taxon>Neoptera</taxon>
        <taxon>Endopterygota</taxon>
        <taxon>Diptera</taxon>
        <taxon>Brachycera</taxon>
        <taxon>Muscomorpha</taxon>
        <taxon>Hippoboscoidea</taxon>
        <taxon>Glossinidae</taxon>
        <taxon>Glossina</taxon>
    </lineage>
</organism>
<evidence type="ECO:0000313" key="1">
    <source>
        <dbReference type="EnsemblMetazoa" id="GAUT018020-PA"/>
    </source>
</evidence>
<keyword evidence="2" id="KW-1185">Reference proteome</keyword>
<name>A0A1A9UWF6_GLOAU</name>
<reference evidence="1" key="1">
    <citation type="submission" date="2020-05" db="UniProtKB">
        <authorList>
            <consortium name="EnsemblMetazoa"/>
        </authorList>
    </citation>
    <scope>IDENTIFICATION</scope>
    <source>
        <strain evidence="1">TTRI</strain>
    </source>
</reference>
<dbReference type="EnsemblMetazoa" id="GAUT018020-RA">
    <property type="protein sequence ID" value="GAUT018020-PA"/>
    <property type="gene ID" value="GAUT018020"/>
</dbReference>
<evidence type="ECO:0000313" key="2">
    <source>
        <dbReference type="Proteomes" id="UP000078200"/>
    </source>
</evidence>
<dbReference type="AlphaFoldDB" id="A0A1A9UWF6"/>
<protein>
    <submittedName>
        <fullName evidence="1">Uncharacterized protein</fullName>
    </submittedName>
</protein>
<sequence length="228" mass="24841">MQHNPSTRTRVEKQNEINCVNKLKGNKKKKDYTATVASTTVISSGLPPVAYILLRLALIANGDIKSLSNDNARAIAAREFAVICNLIGSVTPSTSCNISTSNVSGILSKTPSVATKMTSPARTGKLNMEVDQVISKVQKRNQSKIIEKERDSNWFDVTFKNSTKEKALIKGTQIGGLALPFMLSSLSIGPYNASRSGLHKSPEVRATCALELFNRIITTLQKRAFDDL</sequence>
<dbReference type="Proteomes" id="UP000078200">
    <property type="component" value="Unassembled WGS sequence"/>
</dbReference>